<dbReference type="STRING" id="1737425.GCA_900049755_02306"/>
<accession>A0A2Z3YQC4</accession>
<evidence type="ECO:0000256" key="2">
    <source>
        <dbReference type="ARBA" id="ARBA00022741"/>
    </source>
</evidence>
<dbReference type="InterPro" id="IPR003439">
    <property type="entry name" value="ABC_transporter-like_ATP-bd"/>
</dbReference>
<evidence type="ECO:0000313" key="5">
    <source>
        <dbReference type="EMBL" id="AWT25160.1"/>
    </source>
</evidence>
<dbReference type="InterPro" id="IPR027417">
    <property type="entry name" value="P-loop_NTPase"/>
</dbReference>
<evidence type="ECO:0000259" key="4">
    <source>
        <dbReference type="PROSITE" id="PS50893"/>
    </source>
</evidence>
<dbReference type="OrthoDB" id="3579586at2"/>
<keyword evidence="3 5" id="KW-0067">ATP-binding</keyword>
<dbReference type="InterPro" id="IPR017871">
    <property type="entry name" value="ABC_transporter-like_CS"/>
</dbReference>
<gene>
    <name evidence="5" type="primary">fepC_1</name>
    <name evidence="5" type="ORF">Csp1_03340</name>
</gene>
<dbReference type="PANTHER" id="PTHR42794">
    <property type="entry name" value="HEMIN IMPORT ATP-BINDING PROTEIN HMUV"/>
    <property type="match status" value="1"/>
</dbReference>
<dbReference type="SUPFAM" id="SSF52540">
    <property type="entry name" value="P-loop containing nucleoside triphosphate hydrolases"/>
    <property type="match status" value="1"/>
</dbReference>
<dbReference type="KEGG" id="cpre:Csp1_03340"/>
<reference evidence="6" key="1">
    <citation type="submission" date="2017-11" db="EMBL/GenBank/DDBJ databases">
        <title>Otitis media/interna in a cat caused by the recently described species Corynebacterium provencense.</title>
        <authorList>
            <person name="Kittl S."/>
            <person name="Brodard I."/>
            <person name="Rychener L."/>
            <person name="Jores J."/>
            <person name="Roosje P."/>
            <person name="Gobeli Brawand S."/>
        </authorList>
    </citation>
    <scope>NUCLEOTIDE SEQUENCE [LARGE SCALE GENOMIC DNA]</scope>
    <source>
        <strain evidence="6">17KM38</strain>
    </source>
</reference>
<organism evidence="5 6">
    <name type="scientific">Corynebacterium provencense</name>
    <dbReference type="NCBI Taxonomy" id="1737425"/>
    <lineage>
        <taxon>Bacteria</taxon>
        <taxon>Bacillati</taxon>
        <taxon>Actinomycetota</taxon>
        <taxon>Actinomycetes</taxon>
        <taxon>Mycobacteriales</taxon>
        <taxon>Corynebacteriaceae</taxon>
        <taxon>Corynebacterium</taxon>
    </lineage>
</organism>
<dbReference type="GO" id="GO:0016887">
    <property type="term" value="F:ATP hydrolysis activity"/>
    <property type="evidence" value="ECO:0007669"/>
    <property type="project" value="InterPro"/>
</dbReference>
<evidence type="ECO:0000256" key="3">
    <source>
        <dbReference type="ARBA" id="ARBA00022840"/>
    </source>
</evidence>
<evidence type="ECO:0000256" key="1">
    <source>
        <dbReference type="ARBA" id="ARBA00022448"/>
    </source>
</evidence>
<dbReference type="SMART" id="SM00382">
    <property type="entry name" value="AAA"/>
    <property type="match status" value="1"/>
</dbReference>
<evidence type="ECO:0000313" key="6">
    <source>
        <dbReference type="Proteomes" id="UP000247696"/>
    </source>
</evidence>
<dbReference type="Pfam" id="PF00005">
    <property type="entry name" value="ABC_tran"/>
    <property type="match status" value="1"/>
</dbReference>
<protein>
    <submittedName>
        <fullName evidence="5">Ferric enterobactin transport ATP-binding protein FepC</fullName>
    </submittedName>
</protein>
<dbReference type="RefSeq" id="WP_110480913.1">
    <property type="nucleotide sequence ID" value="NZ_CP024988.1"/>
</dbReference>
<dbReference type="Proteomes" id="UP000247696">
    <property type="component" value="Chromosome"/>
</dbReference>
<dbReference type="GO" id="GO:0005524">
    <property type="term" value="F:ATP binding"/>
    <property type="evidence" value="ECO:0007669"/>
    <property type="project" value="UniProtKB-KW"/>
</dbReference>
<dbReference type="CDD" id="cd03214">
    <property type="entry name" value="ABC_Iron-Siderophores_B12_Hemin"/>
    <property type="match status" value="1"/>
</dbReference>
<dbReference type="PANTHER" id="PTHR42794:SF2">
    <property type="entry name" value="ABC TRANSPORTER ATP-BINDING PROTEIN"/>
    <property type="match status" value="1"/>
</dbReference>
<name>A0A2Z3YQC4_9CORY</name>
<dbReference type="EMBL" id="CP024988">
    <property type="protein sequence ID" value="AWT25160.1"/>
    <property type="molecule type" value="Genomic_DNA"/>
</dbReference>
<dbReference type="PROSITE" id="PS00211">
    <property type="entry name" value="ABC_TRANSPORTER_1"/>
    <property type="match status" value="1"/>
</dbReference>
<dbReference type="PROSITE" id="PS50893">
    <property type="entry name" value="ABC_TRANSPORTER_2"/>
    <property type="match status" value="1"/>
</dbReference>
<sequence length="250" mass="26603">MIEARDLTVRFGPVTAVDGVSLTVADHGVLGLVGPNGSGKTTLLRCLYGALGPTSGDVLLDGTPLSAMHRRAVARRIAVVAQEHHDPATPISVAELVMLGRLPHQGMMAQTTDEDRTTVVGALESVGLGALAARDVAVLSGGERQRALIARALAQQAGHVLLDEPTNHLDIRFQHDVLELVSELPGAAVVLHDLNLAARYCDRIVVLDAGKVVAAGTPSQVLVPEILEPVYKVRVRRVEFDGEMHLLFPR</sequence>
<dbReference type="InterPro" id="IPR003593">
    <property type="entry name" value="AAA+_ATPase"/>
</dbReference>
<dbReference type="FunFam" id="3.40.50.300:FF:000134">
    <property type="entry name" value="Iron-enterobactin ABC transporter ATP-binding protein"/>
    <property type="match status" value="1"/>
</dbReference>
<feature type="domain" description="ABC transporter" evidence="4">
    <location>
        <begin position="2"/>
        <end position="234"/>
    </location>
</feature>
<dbReference type="AlphaFoldDB" id="A0A2Z3YQC4"/>
<keyword evidence="1" id="KW-0813">Transport</keyword>
<keyword evidence="6" id="KW-1185">Reference proteome</keyword>
<dbReference type="Gene3D" id="3.40.50.300">
    <property type="entry name" value="P-loop containing nucleotide triphosphate hydrolases"/>
    <property type="match status" value="1"/>
</dbReference>
<keyword evidence="2" id="KW-0547">Nucleotide-binding</keyword>
<proteinExistence type="predicted"/>